<feature type="transmembrane region" description="Helical" evidence="1">
    <location>
        <begin position="33"/>
        <end position="54"/>
    </location>
</feature>
<proteinExistence type="predicted"/>
<sequence>MPSCNRPLMGILQEEIKKDHKCRIIHPTHAIQSIFATVVVLARFCASVYAVLIFSHNSSSHGLFGKSVPGNSHFFES</sequence>
<evidence type="ECO:0000313" key="3">
    <source>
        <dbReference type="Proteomes" id="UP000216752"/>
    </source>
</evidence>
<reference evidence="2" key="1">
    <citation type="submission" date="2024-05" db="EMBL/GenBank/DDBJ databases">
        <title>Isolation and characterization of Sporomusa carbonis sp. nov., a carboxydotrophic hydrogenogen in the genus of Sporomusa isolated from a charcoal burning pile.</title>
        <authorList>
            <person name="Boeer T."/>
            <person name="Rosenbaum F."/>
            <person name="Eysell L."/>
            <person name="Mueller V."/>
            <person name="Daniel R."/>
            <person name="Poehlein A."/>
        </authorList>
    </citation>
    <scope>NUCLEOTIDE SEQUENCE [LARGE SCALE GENOMIC DNA]</scope>
    <source>
        <strain evidence="2">DSM 10669</strain>
    </source>
</reference>
<keyword evidence="1" id="KW-0472">Membrane</keyword>
<accession>A0ABZ3ILM0</accession>
<name>A0ABZ3ILM0_9FIRM</name>
<gene>
    <name evidence="2" type="ORF">SPSIL_024580</name>
</gene>
<dbReference type="Proteomes" id="UP000216752">
    <property type="component" value="Chromosome"/>
</dbReference>
<protein>
    <recommendedName>
        <fullName evidence="4">Transmembrane protein</fullName>
    </recommendedName>
</protein>
<evidence type="ECO:0008006" key="4">
    <source>
        <dbReference type="Google" id="ProtNLM"/>
    </source>
</evidence>
<keyword evidence="3" id="KW-1185">Reference proteome</keyword>
<evidence type="ECO:0000256" key="1">
    <source>
        <dbReference type="SAM" id="Phobius"/>
    </source>
</evidence>
<organism evidence="2 3">
    <name type="scientific">Sporomusa silvacetica DSM 10669</name>
    <dbReference type="NCBI Taxonomy" id="1123289"/>
    <lineage>
        <taxon>Bacteria</taxon>
        <taxon>Bacillati</taxon>
        <taxon>Bacillota</taxon>
        <taxon>Negativicutes</taxon>
        <taxon>Selenomonadales</taxon>
        <taxon>Sporomusaceae</taxon>
        <taxon>Sporomusa</taxon>
    </lineage>
</organism>
<dbReference type="EMBL" id="CP155573">
    <property type="protein sequence ID" value="XFO66308.1"/>
    <property type="molecule type" value="Genomic_DNA"/>
</dbReference>
<evidence type="ECO:0000313" key="2">
    <source>
        <dbReference type="EMBL" id="XFO66308.1"/>
    </source>
</evidence>
<keyword evidence="1" id="KW-1133">Transmembrane helix</keyword>
<keyword evidence="1" id="KW-0812">Transmembrane</keyword>